<keyword evidence="4 6" id="KW-1133">Transmembrane helix</keyword>
<gene>
    <name evidence="8" type="ORF">CTRI78_v000183</name>
</gene>
<dbReference type="Pfam" id="PF07690">
    <property type="entry name" value="MFS_1"/>
    <property type="match status" value="1"/>
</dbReference>
<feature type="transmembrane region" description="Helical" evidence="6">
    <location>
        <begin position="42"/>
        <end position="59"/>
    </location>
</feature>
<comment type="subcellular location">
    <subcellularLocation>
        <location evidence="1">Membrane</location>
        <topology evidence="1">Multi-pass membrane protein</topology>
    </subcellularLocation>
</comment>
<comment type="caution">
    <text evidence="8">The sequence shown here is derived from an EMBL/GenBank/DDBJ whole genome shotgun (WGS) entry which is preliminary data.</text>
</comment>
<dbReference type="Gene3D" id="1.20.1250.20">
    <property type="entry name" value="MFS general substrate transporter like domains"/>
    <property type="match status" value="1"/>
</dbReference>
<evidence type="ECO:0000256" key="5">
    <source>
        <dbReference type="ARBA" id="ARBA00023136"/>
    </source>
</evidence>
<evidence type="ECO:0000256" key="4">
    <source>
        <dbReference type="ARBA" id="ARBA00022989"/>
    </source>
</evidence>
<dbReference type="SUPFAM" id="SSF103473">
    <property type="entry name" value="MFS general substrate transporter"/>
    <property type="match status" value="1"/>
</dbReference>
<dbReference type="PANTHER" id="PTHR43791">
    <property type="entry name" value="PERMEASE-RELATED"/>
    <property type="match status" value="1"/>
</dbReference>
<evidence type="ECO:0000313" key="9">
    <source>
        <dbReference type="Proteomes" id="UP000295703"/>
    </source>
</evidence>
<name>A0A4R8RSW9_COLTR</name>
<dbReference type="InterPro" id="IPR011701">
    <property type="entry name" value="MFS"/>
</dbReference>
<dbReference type="EMBL" id="RYZW01000001">
    <property type="protein sequence ID" value="TDZ75125.1"/>
    <property type="molecule type" value="Genomic_DNA"/>
</dbReference>
<keyword evidence="2" id="KW-0813">Transport</keyword>
<dbReference type="PANTHER" id="PTHR43791:SF101">
    <property type="entry name" value="HIGH-AFFINITY NICOTINIC ACID TRANSPORTER"/>
    <property type="match status" value="1"/>
</dbReference>
<dbReference type="AlphaFoldDB" id="A0A4R8RSW9"/>
<dbReference type="GO" id="GO:0016020">
    <property type="term" value="C:membrane"/>
    <property type="evidence" value="ECO:0007669"/>
    <property type="project" value="UniProtKB-SubCell"/>
</dbReference>
<evidence type="ECO:0000256" key="6">
    <source>
        <dbReference type="SAM" id="Phobius"/>
    </source>
</evidence>
<evidence type="ECO:0000313" key="8">
    <source>
        <dbReference type="EMBL" id="TDZ75125.1"/>
    </source>
</evidence>
<evidence type="ECO:0000256" key="3">
    <source>
        <dbReference type="ARBA" id="ARBA00022692"/>
    </source>
</evidence>
<organism evidence="8 9">
    <name type="scientific">Colletotrichum trifolii</name>
    <dbReference type="NCBI Taxonomy" id="5466"/>
    <lineage>
        <taxon>Eukaryota</taxon>
        <taxon>Fungi</taxon>
        <taxon>Dikarya</taxon>
        <taxon>Ascomycota</taxon>
        <taxon>Pezizomycotina</taxon>
        <taxon>Sordariomycetes</taxon>
        <taxon>Hypocreomycetidae</taxon>
        <taxon>Glomerellales</taxon>
        <taxon>Glomerellaceae</taxon>
        <taxon>Colletotrichum</taxon>
        <taxon>Colletotrichum orbiculare species complex</taxon>
    </lineage>
</organism>
<dbReference type="InterPro" id="IPR020846">
    <property type="entry name" value="MFS_dom"/>
</dbReference>
<keyword evidence="3 6" id="KW-0812">Transmembrane</keyword>
<evidence type="ECO:0000259" key="7">
    <source>
        <dbReference type="PROSITE" id="PS50850"/>
    </source>
</evidence>
<protein>
    <submittedName>
        <fullName evidence="8">Putative transporter</fullName>
    </submittedName>
</protein>
<feature type="domain" description="Major facilitator superfamily (MFS) profile" evidence="7">
    <location>
        <begin position="46"/>
        <end position="228"/>
    </location>
</feature>
<dbReference type="GO" id="GO:0022857">
    <property type="term" value="F:transmembrane transporter activity"/>
    <property type="evidence" value="ECO:0007669"/>
    <property type="project" value="InterPro"/>
</dbReference>
<evidence type="ECO:0000256" key="1">
    <source>
        <dbReference type="ARBA" id="ARBA00004141"/>
    </source>
</evidence>
<dbReference type="Proteomes" id="UP000295703">
    <property type="component" value="Unassembled WGS sequence"/>
</dbReference>
<accession>A0A4R8RSW9</accession>
<feature type="transmembrane region" description="Helical" evidence="6">
    <location>
        <begin position="174"/>
        <end position="193"/>
    </location>
</feature>
<feature type="transmembrane region" description="Helical" evidence="6">
    <location>
        <begin position="205"/>
        <end position="227"/>
    </location>
</feature>
<keyword evidence="9" id="KW-1185">Reference proteome</keyword>
<evidence type="ECO:0000256" key="2">
    <source>
        <dbReference type="ARBA" id="ARBA00022448"/>
    </source>
</evidence>
<keyword evidence="5 6" id="KW-0472">Membrane</keyword>
<dbReference type="InterPro" id="IPR036259">
    <property type="entry name" value="MFS_trans_sf"/>
</dbReference>
<proteinExistence type="predicted"/>
<dbReference type="PROSITE" id="PS50850">
    <property type="entry name" value="MFS"/>
    <property type="match status" value="1"/>
</dbReference>
<feature type="transmembrane region" description="Helical" evidence="6">
    <location>
        <begin position="113"/>
        <end position="131"/>
    </location>
</feature>
<sequence length="228" mass="25013">MTEKHESKCGSSQVGEEHDVGEGHAVVAYVDPVKEAKMMLKFHIWAVGGLGILYMLANLDRSNIGNAQIAGLPQDLGLVGNQYGTAVTLLYATYVPFEGPVAILLKMIGPKHLLTVCCLSWGLVCLCTGFVQNWRGLYACRMLLGFFEAGLIPCINVYLGMVYKKSERGKRSSVIFAFSPLASAFGGIFAYGLTQIRTGTFFSTWRALFIVEGIMTILVFEFSQLVLY</sequence>
<reference evidence="8 9" key="1">
    <citation type="submission" date="2018-12" db="EMBL/GenBank/DDBJ databases">
        <title>Genome sequence and assembly of Colletotrichum trifolii.</title>
        <authorList>
            <person name="Gan P."/>
            <person name="Shirasu K."/>
        </authorList>
    </citation>
    <scope>NUCLEOTIDE SEQUENCE [LARGE SCALE GENOMIC DNA]</scope>
    <source>
        <strain evidence="8 9">543-2</strain>
    </source>
</reference>
<feature type="transmembrane region" description="Helical" evidence="6">
    <location>
        <begin position="143"/>
        <end position="162"/>
    </location>
</feature>